<evidence type="ECO:0000256" key="3">
    <source>
        <dbReference type="ARBA" id="ARBA00022884"/>
    </source>
</evidence>
<dbReference type="NCBIfam" id="NF004363">
    <property type="entry name" value="PRK05738.2-4"/>
    <property type="match status" value="1"/>
</dbReference>
<sequence length="95" mass="10992">MENPRDVLIRPLITEKTTSLMQDNKYTFEVPLKANKVEIRQAVEQVFKVKVLDVNTVRVMGKTKRMGRTQGKRPDYKKAIVKLAPGERIEFFEGV</sequence>
<dbReference type="HAMAP" id="MF_01369_B">
    <property type="entry name" value="Ribosomal_uL23_B"/>
    <property type="match status" value="1"/>
</dbReference>
<dbReference type="GO" id="GO:0003735">
    <property type="term" value="F:structural constituent of ribosome"/>
    <property type="evidence" value="ECO:0007669"/>
    <property type="project" value="InterPro"/>
</dbReference>
<evidence type="ECO:0000256" key="4">
    <source>
        <dbReference type="ARBA" id="ARBA00022980"/>
    </source>
</evidence>
<evidence type="ECO:0000256" key="1">
    <source>
        <dbReference type="ARBA" id="ARBA00006700"/>
    </source>
</evidence>
<dbReference type="EMBL" id="VSSQ01015776">
    <property type="protein sequence ID" value="MPM56484.1"/>
    <property type="molecule type" value="Genomic_DNA"/>
</dbReference>
<dbReference type="InterPro" id="IPR001014">
    <property type="entry name" value="Ribosomal_uL23_CS"/>
</dbReference>
<protein>
    <submittedName>
        <fullName evidence="6">50S ribosomal protein L23</fullName>
    </submittedName>
</protein>
<dbReference type="SUPFAM" id="SSF54189">
    <property type="entry name" value="Ribosomal proteins S24e, L23 and L15e"/>
    <property type="match status" value="1"/>
</dbReference>
<dbReference type="PANTHER" id="PTHR11620">
    <property type="entry name" value="60S RIBOSOMAL PROTEIN L23A"/>
    <property type="match status" value="1"/>
</dbReference>
<reference evidence="6" key="1">
    <citation type="submission" date="2019-08" db="EMBL/GenBank/DDBJ databases">
        <authorList>
            <person name="Kucharzyk K."/>
            <person name="Murdoch R.W."/>
            <person name="Higgins S."/>
            <person name="Loffler F."/>
        </authorList>
    </citation>
    <scope>NUCLEOTIDE SEQUENCE</scope>
</reference>
<dbReference type="FunFam" id="3.30.70.330:FF:000001">
    <property type="entry name" value="50S ribosomal protein L23"/>
    <property type="match status" value="1"/>
</dbReference>
<keyword evidence="2" id="KW-0699">rRNA-binding</keyword>
<organism evidence="6">
    <name type="scientific">bioreactor metagenome</name>
    <dbReference type="NCBI Taxonomy" id="1076179"/>
    <lineage>
        <taxon>unclassified sequences</taxon>
        <taxon>metagenomes</taxon>
        <taxon>ecological metagenomes</taxon>
    </lineage>
</organism>
<dbReference type="Gene3D" id="3.30.70.330">
    <property type="match status" value="1"/>
</dbReference>
<proteinExistence type="inferred from homology"/>
<accession>A0A645B434</accession>
<dbReference type="InterPro" id="IPR013025">
    <property type="entry name" value="Ribosomal_uL23-like"/>
</dbReference>
<evidence type="ECO:0000313" key="6">
    <source>
        <dbReference type="EMBL" id="MPM56484.1"/>
    </source>
</evidence>
<dbReference type="InterPro" id="IPR012677">
    <property type="entry name" value="Nucleotide-bd_a/b_plait_sf"/>
</dbReference>
<gene>
    <name evidence="6" type="primary">rplW_30</name>
    <name evidence="6" type="ORF">SDC9_103290</name>
</gene>
<evidence type="ECO:0000256" key="2">
    <source>
        <dbReference type="ARBA" id="ARBA00022730"/>
    </source>
</evidence>
<comment type="similarity">
    <text evidence="1">Belongs to the universal ribosomal protein uL23 family.</text>
</comment>
<keyword evidence="5" id="KW-0687">Ribonucleoprotein</keyword>
<dbReference type="InterPro" id="IPR012678">
    <property type="entry name" value="Ribosomal_uL23/eL15/eS24_sf"/>
</dbReference>
<keyword evidence="4 6" id="KW-0689">Ribosomal protein</keyword>
<keyword evidence="3" id="KW-0694">RNA-binding</keyword>
<dbReference type="GO" id="GO:0006412">
    <property type="term" value="P:translation"/>
    <property type="evidence" value="ECO:0007669"/>
    <property type="project" value="InterPro"/>
</dbReference>
<evidence type="ECO:0000256" key="5">
    <source>
        <dbReference type="ARBA" id="ARBA00023274"/>
    </source>
</evidence>
<name>A0A645B434_9ZZZZ</name>
<dbReference type="GO" id="GO:1990904">
    <property type="term" value="C:ribonucleoprotein complex"/>
    <property type="evidence" value="ECO:0007669"/>
    <property type="project" value="UniProtKB-KW"/>
</dbReference>
<dbReference type="NCBIfam" id="NF004359">
    <property type="entry name" value="PRK05738.1-3"/>
    <property type="match status" value="1"/>
</dbReference>
<dbReference type="PROSITE" id="PS00050">
    <property type="entry name" value="RIBOSOMAL_L23"/>
    <property type="match status" value="1"/>
</dbReference>
<dbReference type="GO" id="GO:0019843">
    <property type="term" value="F:rRNA binding"/>
    <property type="evidence" value="ECO:0007669"/>
    <property type="project" value="UniProtKB-KW"/>
</dbReference>
<dbReference type="NCBIfam" id="NF004366">
    <property type="entry name" value="PRK05738.3-2"/>
    <property type="match status" value="1"/>
</dbReference>
<comment type="caution">
    <text evidence="6">The sequence shown here is derived from an EMBL/GenBank/DDBJ whole genome shotgun (WGS) entry which is preliminary data.</text>
</comment>
<dbReference type="Pfam" id="PF00276">
    <property type="entry name" value="Ribosomal_L23"/>
    <property type="match status" value="1"/>
</dbReference>
<dbReference type="GO" id="GO:0005840">
    <property type="term" value="C:ribosome"/>
    <property type="evidence" value="ECO:0007669"/>
    <property type="project" value="UniProtKB-KW"/>
</dbReference>
<dbReference type="AlphaFoldDB" id="A0A645B434"/>